<evidence type="ECO:0000256" key="2">
    <source>
        <dbReference type="ARBA" id="ARBA00035294"/>
    </source>
</evidence>
<accession>A0A1G2G5L7</accession>
<keyword evidence="3" id="KW-0694">RNA-binding</keyword>
<dbReference type="SUPFAM" id="SSF54995">
    <property type="entry name" value="Ribosomal protein S6"/>
    <property type="match status" value="1"/>
</dbReference>
<dbReference type="Proteomes" id="UP000177785">
    <property type="component" value="Unassembled WGS sequence"/>
</dbReference>
<evidence type="ECO:0000256" key="1">
    <source>
        <dbReference type="ARBA" id="ARBA00009512"/>
    </source>
</evidence>
<organism evidence="5 6">
    <name type="scientific">Candidatus Ryanbacteria bacterium RIFCSPHIGHO2_01_FULL_48_27</name>
    <dbReference type="NCBI Taxonomy" id="1802115"/>
    <lineage>
        <taxon>Bacteria</taxon>
        <taxon>Candidatus Ryaniibacteriota</taxon>
    </lineage>
</organism>
<dbReference type="PANTHER" id="PTHR21011">
    <property type="entry name" value="MITOCHONDRIAL 28S RIBOSOMAL PROTEIN S6"/>
    <property type="match status" value="1"/>
</dbReference>
<name>A0A1G2G5L7_9BACT</name>
<reference evidence="5 6" key="1">
    <citation type="journal article" date="2016" name="Nat. Commun.">
        <title>Thousands of microbial genomes shed light on interconnected biogeochemical processes in an aquifer system.</title>
        <authorList>
            <person name="Anantharaman K."/>
            <person name="Brown C.T."/>
            <person name="Hug L.A."/>
            <person name="Sharon I."/>
            <person name="Castelle C.J."/>
            <person name="Probst A.J."/>
            <person name="Thomas B.C."/>
            <person name="Singh A."/>
            <person name="Wilkins M.J."/>
            <person name="Karaoz U."/>
            <person name="Brodie E.L."/>
            <person name="Williams K.H."/>
            <person name="Hubbard S.S."/>
            <person name="Banfield J.F."/>
        </authorList>
    </citation>
    <scope>NUCLEOTIDE SEQUENCE [LARGE SCALE GENOMIC DNA]</scope>
</reference>
<keyword evidence="3" id="KW-0689">Ribosomal protein</keyword>
<dbReference type="GO" id="GO:0070181">
    <property type="term" value="F:small ribosomal subunit rRNA binding"/>
    <property type="evidence" value="ECO:0007669"/>
    <property type="project" value="TreeGrafter"/>
</dbReference>
<keyword evidence="3" id="KW-0687">Ribonucleoprotein</keyword>
<comment type="similarity">
    <text evidence="1 3">Belongs to the bacterial ribosomal protein bS6 family.</text>
</comment>
<sequence>MHTDKKPYEVGYLLSPLIPEDGVIKVLEEVRVSIESKGALIDNTQNPKYIRLAYPIKKETHGYFGAIQLHIAPSLIHEVKEALDQNGQILRHLIIEWKKEPPRQQPTLKAFQPKEPAVAGIVAEPAGPVEEKASEQEIDKKLDEILGD</sequence>
<dbReference type="InterPro" id="IPR000529">
    <property type="entry name" value="Ribosomal_bS6"/>
</dbReference>
<dbReference type="GO" id="GO:1990904">
    <property type="term" value="C:ribonucleoprotein complex"/>
    <property type="evidence" value="ECO:0007669"/>
    <property type="project" value="UniProtKB-KW"/>
</dbReference>
<evidence type="ECO:0000256" key="3">
    <source>
        <dbReference type="HAMAP-Rule" id="MF_00360"/>
    </source>
</evidence>
<feature type="region of interest" description="Disordered" evidence="4">
    <location>
        <begin position="124"/>
        <end position="148"/>
    </location>
</feature>
<dbReference type="PANTHER" id="PTHR21011:SF1">
    <property type="entry name" value="SMALL RIBOSOMAL SUBUNIT PROTEIN BS6M"/>
    <property type="match status" value="1"/>
</dbReference>
<dbReference type="InterPro" id="IPR035980">
    <property type="entry name" value="Ribosomal_bS6_sf"/>
</dbReference>
<feature type="compositionally biased region" description="Basic and acidic residues" evidence="4">
    <location>
        <begin position="129"/>
        <end position="148"/>
    </location>
</feature>
<gene>
    <name evidence="3" type="primary">rpsF</name>
    <name evidence="5" type="ORF">A2756_01135</name>
</gene>
<keyword evidence="3" id="KW-0699">rRNA-binding</keyword>
<comment type="function">
    <text evidence="3">Binds together with bS18 to 16S ribosomal RNA.</text>
</comment>
<dbReference type="Pfam" id="PF01250">
    <property type="entry name" value="Ribosomal_S6"/>
    <property type="match status" value="1"/>
</dbReference>
<dbReference type="AlphaFoldDB" id="A0A1G2G5L7"/>
<dbReference type="GO" id="GO:0005737">
    <property type="term" value="C:cytoplasm"/>
    <property type="evidence" value="ECO:0007669"/>
    <property type="project" value="UniProtKB-ARBA"/>
</dbReference>
<dbReference type="InterPro" id="IPR020814">
    <property type="entry name" value="Ribosomal_S6_plastid/chlpt"/>
</dbReference>
<dbReference type="Gene3D" id="3.30.70.60">
    <property type="match status" value="1"/>
</dbReference>
<evidence type="ECO:0000313" key="6">
    <source>
        <dbReference type="Proteomes" id="UP000177785"/>
    </source>
</evidence>
<evidence type="ECO:0000256" key="4">
    <source>
        <dbReference type="SAM" id="MobiDB-lite"/>
    </source>
</evidence>
<evidence type="ECO:0000313" key="5">
    <source>
        <dbReference type="EMBL" id="OGZ45211.1"/>
    </source>
</evidence>
<dbReference type="GO" id="GO:0003735">
    <property type="term" value="F:structural constituent of ribosome"/>
    <property type="evidence" value="ECO:0007669"/>
    <property type="project" value="InterPro"/>
</dbReference>
<dbReference type="InterPro" id="IPR014717">
    <property type="entry name" value="Transl_elong_EF1B/ribsomal_bS6"/>
</dbReference>
<dbReference type="GO" id="GO:0005840">
    <property type="term" value="C:ribosome"/>
    <property type="evidence" value="ECO:0007669"/>
    <property type="project" value="UniProtKB-KW"/>
</dbReference>
<dbReference type="CDD" id="cd00473">
    <property type="entry name" value="bS6"/>
    <property type="match status" value="1"/>
</dbReference>
<dbReference type="STRING" id="1802115.A2756_01135"/>
<proteinExistence type="inferred from homology"/>
<dbReference type="EMBL" id="MHNL01000007">
    <property type="protein sequence ID" value="OGZ45211.1"/>
    <property type="molecule type" value="Genomic_DNA"/>
</dbReference>
<comment type="caution">
    <text evidence="5">The sequence shown here is derived from an EMBL/GenBank/DDBJ whole genome shotgun (WGS) entry which is preliminary data.</text>
</comment>
<dbReference type="GO" id="GO:0006412">
    <property type="term" value="P:translation"/>
    <property type="evidence" value="ECO:0007669"/>
    <property type="project" value="UniProtKB-UniRule"/>
</dbReference>
<dbReference type="HAMAP" id="MF_00360">
    <property type="entry name" value="Ribosomal_bS6"/>
    <property type="match status" value="1"/>
</dbReference>
<protein>
    <recommendedName>
        <fullName evidence="2 3">Small ribosomal subunit protein bS6</fullName>
    </recommendedName>
</protein>